<reference evidence="7" key="2">
    <citation type="submission" date="2025-09" db="UniProtKB">
        <authorList>
            <consortium name="Ensembl"/>
        </authorList>
    </citation>
    <scope>IDENTIFICATION</scope>
</reference>
<keyword evidence="2" id="KW-0964">Secreted</keyword>
<keyword evidence="3" id="KW-0732">Signal</keyword>
<dbReference type="AlphaFoldDB" id="A0A3Q2Q0U6"/>
<dbReference type="GO" id="GO:0001887">
    <property type="term" value="P:selenium compound metabolic process"/>
    <property type="evidence" value="ECO:0007669"/>
    <property type="project" value="TreeGrafter"/>
</dbReference>
<keyword evidence="5" id="KW-0325">Glycoprotein</keyword>
<evidence type="ECO:0000313" key="8">
    <source>
        <dbReference type="Proteomes" id="UP000265000"/>
    </source>
</evidence>
<evidence type="ECO:0000259" key="6">
    <source>
        <dbReference type="Pfam" id="PF04592"/>
    </source>
</evidence>
<name>A0A3Q2Q0U6_FUNHE</name>
<dbReference type="InterPro" id="IPR007671">
    <property type="entry name" value="Selenoprotein-P_N"/>
</dbReference>
<keyword evidence="4" id="KW-0712">Selenocysteine</keyword>
<dbReference type="PANTHER" id="PTHR10105:SF4">
    <property type="entry name" value="SELENOPROTEIN P2"/>
    <property type="match status" value="1"/>
</dbReference>
<keyword evidence="8" id="KW-1185">Reference proteome</keyword>
<dbReference type="Pfam" id="PF04592">
    <property type="entry name" value="SelP_N"/>
    <property type="match status" value="1"/>
</dbReference>
<sequence length="217" mass="24512">MERLSLFKLGEVSSEICKPAPNWTIDGSSPMEERKGNVVVVALQASRIGRLRTKLTSRNITGVSFVIVNDQDAVSRSKYKELKKRAPERVPVYQQSANQSDVWELLEGDKDDILIYDWCGHLTFHMVLPYTLLHNTHVENAISATYQGNICNCSVSDQIRGFSNGPRYNKHNFQRHLLMKLKPKSMAIVTCGVKKRDGCNPRNTVLQDGGDSIMLYI</sequence>
<evidence type="ECO:0000256" key="1">
    <source>
        <dbReference type="ARBA" id="ARBA00004613"/>
    </source>
</evidence>
<evidence type="ECO:0000313" key="7">
    <source>
        <dbReference type="Ensembl" id="ENSFHEP00000020038.1"/>
    </source>
</evidence>
<dbReference type="GO" id="GO:0005576">
    <property type="term" value="C:extracellular region"/>
    <property type="evidence" value="ECO:0007669"/>
    <property type="project" value="UniProtKB-SubCell"/>
</dbReference>
<dbReference type="GO" id="GO:0008430">
    <property type="term" value="F:selenium binding"/>
    <property type="evidence" value="ECO:0007669"/>
    <property type="project" value="InterPro"/>
</dbReference>
<reference evidence="7" key="1">
    <citation type="submission" date="2025-08" db="UniProtKB">
        <authorList>
            <consortium name="Ensembl"/>
        </authorList>
    </citation>
    <scope>IDENTIFICATION</scope>
</reference>
<comment type="subcellular location">
    <subcellularLocation>
        <location evidence="1">Secreted</location>
    </subcellularLocation>
</comment>
<proteinExistence type="predicted"/>
<dbReference type="InterPro" id="IPR037941">
    <property type="entry name" value="SeP"/>
</dbReference>
<evidence type="ECO:0000256" key="5">
    <source>
        <dbReference type="ARBA" id="ARBA00023180"/>
    </source>
</evidence>
<dbReference type="Proteomes" id="UP000265000">
    <property type="component" value="Unplaced"/>
</dbReference>
<organism evidence="7 8">
    <name type="scientific">Fundulus heteroclitus</name>
    <name type="common">Killifish</name>
    <name type="synonym">Mummichog</name>
    <dbReference type="NCBI Taxonomy" id="8078"/>
    <lineage>
        <taxon>Eukaryota</taxon>
        <taxon>Metazoa</taxon>
        <taxon>Chordata</taxon>
        <taxon>Craniata</taxon>
        <taxon>Vertebrata</taxon>
        <taxon>Euteleostomi</taxon>
        <taxon>Actinopterygii</taxon>
        <taxon>Neopterygii</taxon>
        <taxon>Teleostei</taxon>
        <taxon>Neoteleostei</taxon>
        <taxon>Acanthomorphata</taxon>
        <taxon>Ovalentaria</taxon>
        <taxon>Atherinomorphae</taxon>
        <taxon>Cyprinodontiformes</taxon>
        <taxon>Fundulidae</taxon>
        <taxon>Fundulus</taxon>
    </lineage>
</organism>
<dbReference type="Ensembl" id="ENSFHET00000035038.1">
    <property type="protein sequence ID" value="ENSFHEP00000020038.1"/>
    <property type="gene ID" value="ENSFHEG00000022020.1"/>
</dbReference>
<dbReference type="GeneTree" id="ENSGT00510000049326"/>
<feature type="domain" description="Selenoprotein P N-terminal" evidence="6">
    <location>
        <begin position="14"/>
        <end position="156"/>
    </location>
</feature>
<protein>
    <submittedName>
        <fullName evidence="7">Selenoprotein P2</fullName>
    </submittedName>
</protein>
<evidence type="ECO:0000256" key="2">
    <source>
        <dbReference type="ARBA" id="ARBA00022525"/>
    </source>
</evidence>
<evidence type="ECO:0000256" key="3">
    <source>
        <dbReference type="ARBA" id="ARBA00022729"/>
    </source>
</evidence>
<accession>A0A3Q2Q0U6</accession>
<dbReference type="PANTHER" id="PTHR10105">
    <property type="entry name" value="SELENOPROTEIN P"/>
    <property type="match status" value="1"/>
</dbReference>
<evidence type="ECO:0000256" key="4">
    <source>
        <dbReference type="ARBA" id="ARBA00022933"/>
    </source>
</evidence>